<feature type="region of interest" description="Disordered" evidence="1">
    <location>
        <begin position="212"/>
        <end position="241"/>
    </location>
</feature>
<name>H2Y773_CIOSA</name>
<dbReference type="GeneTree" id="ENSGT00530000068978"/>
<keyword evidence="3" id="KW-1185">Reference proteome</keyword>
<accession>H2Y773</accession>
<evidence type="ECO:0000313" key="2">
    <source>
        <dbReference type="Ensembl" id="ENSCSAVP00000001171.1"/>
    </source>
</evidence>
<feature type="region of interest" description="Disordered" evidence="1">
    <location>
        <begin position="144"/>
        <end position="176"/>
    </location>
</feature>
<proteinExistence type="predicted"/>
<evidence type="ECO:0000313" key="3">
    <source>
        <dbReference type="Proteomes" id="UP000007875"/>
    </source>
</evidence>
<organism evidence="2 3">
    <name type="scientific">Ciona savignyi</name>
    <name type="common">Pacific transparent sea squirt</name>
    <dbReference type="NCBI Taxonomy" id="51511"/>
    <lineage>
        <taxon>Eukaryota</taxon>
        <taxon>Metazoa</taxon>
        <taxon>Chordata</taxon>
        <taxon>Tunicata</taxon>
        <taxon>Ascidiacea</taxon>
        <taxon>Phlebobranchia</taxon>
        <taxon>Cionidae</taxon>
        <taxon>Ciona</taxon>
    </lineage>
</organism>
<protein>
    <submittedName>
        <fullName evidence="2">Uncharacterized protein</fullName>
    </submittedName>
</protein>
<dbReference type="Proteomes" id="UP000007875">
    <property type="component" value="Unassembled WGS sequence"/>
</dbReference>
<reference evidence="2" key="3">
    <citation type="submission" date="2025-09" db="UniProtKB">
        <authorList>
            <consortium name="Ensembl"/>
        </authorList>
    </citation>
    <scope>IDENTIFICATION</scope>
</reference>
<dbReference type="AlphaFoldDB" id="H2Y773"/>
<feature type="compositionally biased region" description="Polar residues" evidence="1">
    <location>
        <begin position="227"/>
        <end position="236"/>
    </location>
</feature>
<sequence length="324" mass="35501">MVVGQFKVRSATNVWKPVSVPIPKGEKLNLQTVHPPPTAHKPGGKVYVYMYEAPENGSTYSQGGKIPANGKIFLSPPANGPPYKFPCSNEIGPTNGRKTPEVRLKERSKKNSKGYKVIADVTNKTERPSSRGGRMFMKQKDRMDKFTSPGSVGQRMEERPSSPVGMESTPWDSPESNPNIKYLPVHVYNAPFKNGYENGENPHFLSPEYTRHRPESAGGGTAPPRAWNQSSMTSPRCGSAPPHELNNGDDQGCITGTINGCKAGSKYGVSAASLSFNARKHKANPCRGGILNRGVYVTQPHAHLDFNARAVGWNRDFARNYYAN</sequence>
<dbReference type="HOGENOM" id="CLU_820227_0_0_1"/>
<reference evidence="2" key="2">
    <citation type="submission" date="2025-08" db="UniProtKB">
        <authorList>
            <consortium name="Ensembl"/>
        </authorList>
    </citation>
    <scope>IDENTIFICATION</scope>
</reference>
<dbReference type="InParanoid" id="H2Y773"/>
<dbReference type="OMA" id="PCANEIV"/>
<evidence type="ECO:0000256" key="1">
    <source>
        <dbReference type="SAM" id="MobiDB-lite"/>
    </source>
</evidence>
<dbReference type="Ensembl" id="ENSCSAVT00000001184.1">
    <property type="protein sequence ID" value="ENSCSAVP00000001171.1"/>
    <property type="gene ID" value="ENSCSAVG00000000656.1"/>
</dbReference>
<reference evidence="3" key="1">
    <citation type="submission" date="2003-08" db="EMBL/GenBank/DDBJ databases">
        <authorList>
            <person name="Birren B."/>
            <person name="Nusbaum C."/>
            <person name="Abebe A."/>
            <person name="Abouelleil A."/>
            <person name="Adekoya E."/>
            <person name="Ait-zahra M."/>
            <person name="Allen N."/>
            <person name="Allen T."/>
            <person name="An P."/>
            <person name="Anderson M."/>
            <person name="Anderson S."/>
            <person name="Arachchi H."/>
            <person name="Armbruster J."/>
            <person name="Bachantsang P."/>
            <person name="Baldwin J."/>
            <person name="Barry A."/>
            <person name="Bayul T."/>
            <person name="Blitshsteyn B."/>
            <person name="Bloom T."/>
            <person name="Blye J."/>
            <person name="Boguslavskiy L."/>
            <person name="Borowsky M."/>
            <person name="Boukhgalter B."/>
            <person name="Brunache A."/>
            <person name="Butler J."/>
            <person name="Calixte N."/>
            <person name="Calvo S."/>
            <person name="Camarata J."/>
            <person name="Campo K."/>
            <person name="Chang J."/>
            <person name="Cheshatsang Y."/>
            <person name="Citroen M."/>
            <person name="Collymore A."/>
            <person name="Considine T."/>
            <person name="Cook A."/>
            <person name="Cooke P."/>
            <person name="Corum B."/>
            <person name="Cuomo C."/>
            <person name="David R."/>
            <person name="Dawoe T."/>
            <person name="Degray S."/>
            <person name="Dodge S."/>
            <person name="Dooley K."/>
            <person name="Dorje P."/>
            <person name="Dorjee K."/>
            <person name="Dorris L."/>
            <person name="Duffey N."/>
            <person name="Dupes A."/>
            <person name="Elkins T."/>
            <person name="Engels R."/>
            <person name="Erickson J."/>
            <person name="Farina A."/>
            <person name="Faro S."/>
            <person name="Ferreira P."/>
            <person name="Fischer H."/>
            <person name="Fitzgerald M."/>
            <person name="Foley K."/>
            <person name="Gage D."/>
            <person name="Galagan J."/>
            <person name="Gearin G."/>
            <person name="Gnerre S."/>
            <person name="Gnirke A."/>
            <person name="Goyette A."/>
            <person name="Graham J."/>
            <person name="Grandbois E."/>
            <person name="Gyaltsen K."/>
            <person name="Hafez N."/>
            <person name="Hagopian D."/>
            <person name="Hagos B."/>
            <person name="Hall J."/>
            <person name="Hatcher B."/>
            <person name="Heller A."/>
            <person name="Higgins H."/>
            <person name="Honan T."/>
            <person name="Horn A."/>
            <person name="Houde N."/>
            <person name="Hughes L."/>
            <person name="Hulme W."/>
            <person name="Husby E."/>
            <person name="Iliev I."/>
            <person name="Jaffe D."/>
            <person name="Jones C."/>
            <person name="Kamal M."/>
            <person name="Kamat A."/>
            <person name="Kamvysselis M."/>
            <person name="Karlsson E."/>
            <person name="Kells C."/>
            <person name="Kieu A."/>
            <person name="Kisner P."/>
            <person name="Kodira C."/>
            <person name="Kulbokas E."/>
            <person name="Labutti K."/>
            <person name="Lama D."/>
            <person name="Landers T."/>
            <person name="Leger J."/>
            <person name="Levine S."/>
            <person name="Lewis D."/>
            <person name="Lewis T."/>
            <person name="Lindblad-toh K."/>
            <person name="Liu X."/>
            <person name="Lokyitsang T."/>
            <person name="Lokyitsang Y."/>
            <person name="Lucien O."/>
            <person name="Lui A."/>
            <person name="Ma L.J."/>
            <person name="Mabbitt R."/>
            <person name="Macdonald J."/>
            <person name="Maclean C."/>
            <person name="Major J."/>
            <person name="Manning J."/>
            <person name="Marabella R."/>
            <person name="Maru K."/>
            <person name="Matthews C."/>
            <person name="Mauceli E."/>
            <person name="Mccarthy M."/>
            <person name="Mcdonough S."/>
            <person name="Mcghee T."/>
            <person name="Meldrim J."/>
            <person name="Meneus L."/>
            <person name="Mesirov J."/>
            <person name="Mihalev A."/>
            <person name="Mihova T."/>
            <person name="Mikkelsen T."/>
            <person name="Mlenga V."/>
            <person name="Moru K."/>
            <person name="Mozes J."/>
            <person name="Mulrain L."/>
            <person name="Munson G."/>
            <person name="Naylor J."/>
            <person name="Newes C."/>
            <person name="Nguyen C."/>
            <person name="Nguyen N."/>
            <person name="Nguyen T."/>
            <person name="Nicol R."/>
            <person name="Nielsen C."/>
            <person name="Nizzari M."/>
            <person name="Norbu C."/>
            <person name="Norbu N."/>
            <person name="O'donnell P."/>
            <person name="Okoawo O."/>
            <person name="O'leary S."/>
            <person name="Omotosho B."/>
            <person name="O'neill K."/>
            <person name="Osman S."/>
            <person name="Parker S."/>
            <person name="Perrin D."/>
            <person name="Phunkhang P."/>
            <person name="Piqani B."/>
            <person name="Purcell S."/>
            <person name="Rachupka T."/>
            <person name="Ramasamy U."/>
            <person name="Rameau R."/>
            <person name="Ray V."/>
            <person name="Raymond C."/>
            <person name="Retta R."/>
            <person name="Richardson S."/>
            <person name="Rise C."/>
            <person name="Rodriguez J."/>
            <person name="Rogers J."/>
            <person name="Rogov P."/>
            <person name="Rutman M."/>
            <person name="Schupbach R."/>
            <person name="Seaman C."/>
            <person name="Settipalli S."/>
            <person name="Sharpe T."/>
            <person name="Sheridan J."/>
            <person name="Sherpa N."/>
            <person name="Shi J."/>
            <person name="Smirnov S."/>
            <person name="Smith C."/>
            <person name="Sougnez C."/>
            <person name="Spencer B."/>
            <person name="Stalker J."/>
            <person name="Stange-thomann N."/>
            <person name="Stavropoulos S."/>
            <person name="Stetson K."/>
            <person name="Stone C."/>
            <person name="Stone S."/>
            <person name="Stubbs M."/>
            <person name="Talamas J."/>
            <person name="Tchuinga P."/>
            <person name="Tenzing P."/>
            <person name="Tesfaye S."/>
            <person name="Theodore J."/>
            <person name="Thoulutsang Y."/>
            <person name="Topham K."/>
            <person name="Towey S."/>
            <person name="Tsamla T."/>
            <person name="Tsomo N."/>
            <person name="Vallee D."/>
            <person name="Vassiliev H."/>
            <person name="Venkataraman V."/>
            <person name="Vinson J."/>
            <person name="Vo A."/>
            <person name="Wade C."/>
            <person name="Wang S."/>
            <person name="Wangchuk T."/>
            <person name="Wangdi T."/>
            <person name="Whittaker C."/>
            <person name="Wilkinson J."/>
            <person name="Wu Y."/>
            <person name="Wyman D."/>
            <person name="Yadav S."/>
            <person name="Yang S."/>
            <person name="Yang X."/>
            <person name="Yeager S."/>
            <person name="Yee E."/>
            <person name="Young G."/>
            <person name="Zainoun J."/>
            <person name="Zembeck L."/>
            <person name="Zimmer A."/>
            <person name="Zody M."/>
            <person name="Lander E."/>
        </authorList>
    </citation>
    <scope>NUCLEOTIDE SEQUENCE [LARGE SCALE GENOMIC DNA]</scope>
</reference>